<dbReference type="AlphaFoldDB" id="A0A7T0BW71"/>
<evidence type="ECO:0000259" key="3">
    <source>
        <dbReference type="Pfam" id="PF06559"/>
    </source>
</evidence>
<dbReference type="InterPro" id="IPR033704">
    <property type="entry name" value="dUTPase_trimeric"/>
</dbReference>
<evidence type="ECO:0000256" key="2">
    <source>
        <dbReference type="ARBA" id="ARBA00023080"/>
    </source>
</evidence>
<keyword evidence="2" id="KW-0546">Nucleotide metabolism</keyword>
<dbReference type="Pfam" id="PF22569">
    <property type="entry name" value="DCD_C"/>
    <property type="match status" value="1"/>
</dbReference>
<dbReference type="GO" id="GO:0009394">
    <property type="term" value="P:2'-deoxyribonucleotide metabolic process"/>
    <property type="evidence" value="ECO:0007669"/>
    <property type="project" value="InterPro"/>
</dbReference>
<dbReference type="CDD" id="cd07557">
    <property type="entry name" value="trimeric_dUTPase"/>
    <property type="match status" value="1"/>
</dbReference>
<dbReference type="InterPro" id="IPR010550">
    <property type="entry name" value="DCD_N"/>
</dbReference>
<dbReference type="EC" id="3.5.4.13" evidence="5"/>
<protein>
    <submittedName>
        <fullName evidence="5">2'-deoxycytidine 5'-triphosphate deaminase</fullName>
        <ecNumber evidence="5">3.5.4.13</ecNumber>
    </submittedName>
</protein>
<sequence length="388" mass="44565">MKDSFLDAIKGQSGYLPYQYIKKACQNGIISSNDKITPAQLQPVSLDLRLGSKAYRILSSFLPENESVEQKLKDLKLYEVDLRSNNKDSGFLERGGIYLIPLKEELNFPKNLYGYTNPKSSTGRLDMFTRVIVDKGHRFDEIPRGYKGKMYLEVITRSFPVKVKENLCLNQLRIAQGPPTTMGKQSLEPDYRKFPILFDRSGFAVPFKDVKVQGGLYVGVDLMGSDDKDIVAYKAKTNSSFIDLSKKNHYDPQDFWEPVYLTSKRKKRIVLEPESFYIMMSKEKICIWPHLLGEMVAYEPNSGELRTHYAGFFDPGFGWNGTEEPMNQGAHAVMEVRPHDVPFMIEHGQTFCRLKFEKMIEQPARAYGQEIASNYQSQQLKLSKYFKS</sequence>
<dbReference type="KEGG" id="nli:G3M70_08775"/>
<feature type="domain" description="2'-deoxycytidine 5'-triphosphate deaminase C-terminal" evidence="4">
    <location>
        <begin position="209"/>
        <end position="386"/>
    </location>
</feature>
<dbReference type="Pfam" id="PF06559">
    <property type="entry name" value="DCD_N"/>
    <property type="match status" value="1"/>
</dbReference>
<gene>
    <name evidence="5" type="ORF">G3M70_08775</name>
</gene>
<dbReference type="PANTHER" id="PTHR42680:SF3">
    <property type="entry name" value="DCTP DEAMINASE"/>
    <property type="match status" value="1"/>
</dbReference>
<dbReference type="SUPFAM" id="SSF51283">
    <property type="entry name" value="dUTPase-like"/>
    <property type="match status" value="2"/>
</dbReference>
<dbReference type="NCBIfam" id="NF005734">
    <property type="entry name" value="PRK07559.1"/>
    <property type="match status" value="1"/>
</dbReference>
<evidence type="ECO:0000259" key="4">
    <source>
        <dbReference type="Pfam" id="PF22569"/>
    </source>
</evidence>
<dbReference type="PANTHER" id="PTHR42680">
    <property type="entry name" value="DCTP DEAMINASE"/>
    <property type="match status" value="1"/>
</dbReference>
<accession>A0A7T0BW71</accession>
<reference evidence="5 6" key="1">
    <citation type="submission" date="2020-02" db="EMBL/GenBank/DDBJ databases">
        <title>Genomic and physiological characterization of two novel Nitrospinaceae genera.</title>
        <authorList>
            <person name="Mueller A.J."/>
            <person name="Jung M.-Y."/>
            <person name="Strachan C.R."/>
            <person name="Herbold C.W."/>
            <person name="Kirkegaard R.H."/>
            <person name="Daims H."/>
        </authorList>
    </citation>
    <scope>NUCLEOTIDE SEQUENCE [LARGE SCALE GENOMIC DNA]</scope>
    <source>
        <strain evidence="5">EB</strain>
    </source>
</reference>
<evidence type="ECO:0000313" key="5">
    <source>
        <dbReference type="EMBL" id="QPJ61962.1"/>
    </source>
</evidence>
<evidence type="ECO:0000256" key="1">
    <source>
        <dbReference type="ARBA" id="ARBA00022801"/>
    </source>
</evidence>
<dbReference type="GO" id="GO:0008829">
    <property type="term" value="F:dCTP deaminase activity"/>
    <property type="evidence" value="ECO:0007669"/>
    <property type="project" value="UniProtKB-EC"/>
</dbReference>
<dbReference type="Gene3D" id="2.70.40.10">
    <property type="match status" value="2"/>
</dbReference>
<evidence type="ECO:0000313" key="6">
    <source>
        <dbReference type="Proteomes" id="UP000594688"/>
    </source>
</evidence>
<proteinExistence type="predicted"/>
<organism evidence="5 6">
    <name type="scientific">Candidatus Nitronauta litoralis</name>
    <dbReference type="NCBI Taxonomy" id="2705533"/>
    <lineage>
        <taxon>Bacteria</taxon>
        <taxon>Pseudomonadati</taxon>
        <taxon>Nitrospinota/Tectimicrobiota group</taxon>
        <taxon>Nitrospinota</taxon>
        <taxon>Nitrospinia</taxon>
        <taxon>Nitrospinales</taxon>
        <taxon>Nitrospinaceae</taxon>
        <taxon>Candidatus Nitronauta</taxon>
    </lineage>
</organism>
<dbReference type="EMBL" id="CP048685">
    <property type="protein sequence ID" value="QPJ61962.1"/>
    <property type="molecule type" value="Genomic_DNA"/>
</dbReference>
<dbReference type="InterPro" id="IPR053811">
    <property type="entry name" value="DCD_C"/>
</dbReference>
<feature type="domain" description="2'-deoxycytidine 5'-triphosphate deaminase N-terminal" evidence="3">
    <location>
        <begin position="13"/>
        <end position="177"/>
    </location>
</feature>
<dbReference type="Proteomes" id="UP000594688">
    <property type="component" value="Chromosome"/>
</dbReference>
<keyword evidence="1 5" id="KW-0378">Hydrolase</keyword>
<name>A0A7T0BW71_9BACT</name>
<dbReference type="InterPro" id="IPR036157">
    <property type="entry name" value="dUTPase-like_sf"/>
</dbReference>